<dbReference type="AlphaFoldDB" id="A0A0V0HB53"/>
<dbReference type="EMBL" id="GEDG01022987">
    <property type="protein sequence ID" value="JAP17072.1"/>
    <property type="molecule type" value="Transcribed_RNA"/>
</dbReference>
<reference evidence="1" key="1">
    <citation type="submission" date="2015-12" db="EMBL/GenBank/DDBJ databases">
        <title>Gene expression during late stages of embryo sac development: a critical building block for successful pollen-pistil interactions.</title>
        <authorList>
            <person name="Liu Y."/>
            <person name="Joly V."/>
            <person name="Sabar M."/>
            <person name="Matton D.P."/>
        </authorList>
    </citation>
    <scope>NUCLEOTIDE SEQUENCE</scope>
</reference>
<name>A0A0V0HB53_SOLCH</name>
<accession>A0A0V0HB53</accession>
<sequence>MREEYMKIAIKKSIYVNHEFKKEVLIRTIIEYKGMKQKNKISRTYLHNLFLCTHRLSLADNRNYIPRK</sequence>
<organism evidence="1">
    <name type="scientific">Solanum chacoense</name>
    <name type="common">Chaco potato</name>
    <dbReference type="NCBI Taxonomy" id="4108"/>
    <lineage>
        <taxon>Eukaryota</taxon>
        <taxon>Viridiplantae</taxon>
        <taxon>Streptophyta</taxon>
        <taxon>Embryophyta</taxon>
        <taxon>Tracheophyta</taxon>
        <taxon>Spermatophyta</taxon>
        <taxon>Magnoliopsida</taxon>
        <taxon>eudicotyledons</taxon>
        <taxon>Gunneridae</taxon>
        <taxon>Pentapetalae</taxon>
        <taxon>asterids</taxon>
        <taxon>lamiids</taxon>
        <taxon>Solanales</taxon>
        <taxon>Solanaceae</taxon>
        <taxon>Solanoideae</taxon>
        <taxon>Solaneae</taxon>
        <taxon>Solanum</taxon>
    </lineage>
</organism>
<proteinExistence type="predicted"/>
<protein>
    <submittedName>
        <fullName evidence="1">Putative ovule protein</fullName>
    </submittedName>
</protein>
<evidence type="ECO:0000313" key="1">
    <source>
        <dbReference type="EMBL" id="JAP17072.1"/>
    </source>
</evidence>